<keyword evidence="2" id="KW-1185">Reference proteome</keyword>
<evidence type="ECO:0000313" key="1">
    <source>
        <dbReference type="EMBL" id="GAA0860384.1"/>
    </source>
</evidence>
<comment type="caution">
    <text evidence="1">The sequence shown here is derived from an EMBL/GenBank/DDBJ whole genome shotgun (WGS) entry which is preliminary data.</text>
</comment>
<evidence type="ECO:0000313" key="2">
    <source>
        <dbReference type="Proteomes" id="UP001501764"/>
    </source>
</evidence>
<name>A0ABN1LUG5_9CLOT</name>
<reference evidence="1 2" key="1">
    <citation type="journal article" date="2019" name="Int. J. Syst. Evol. Microbiol.">
        <title>The Global Catalogue of Microorganisms (GCM) 10K type strain sequencing project: providing services to taxonomists for standard genome sequencing and annotation.</title>
        <authorList>
            <consortium name="The Broad Institute Genomics Platform"/>
            <consortium name="The Broad Institute Genome Sequencing Center for Infectious Disease"/>
            <person name="Wu L."/>
            <person name="Ma J."/>
        </authorList>
    </citation>
    <scope>NUCLEOTIDE SEQUENCE [LARGE SCALE GENOMIC DNA]</scope>
    <source>
        <strain evidence="1 2">JCM 6485</strain>
    </source>
</reference>
<dbReference type="Proteomes" id="UP001501764">
    <property type="component" value="Unassembled WGS sequence"/>
</dbReference>
<organism evidence="1 2">
    <name type="scientific">Clostridium nitritogenes</name>
    <dbReference type="NCBI Taxonomy" id="83340"/>
    <lineage>
        <taxon>Bacteria</taxon>
        <taxon>Bacillati</taxon>
        <taxon>Bacillota</taxon>
        <taxon>Clostridia</taxon>
        <taxon>Eubacteriales</taxon>
        <taxon>Clostridiaceae</taxon>
        <taxon>Clostridium</taxon>
    </lineage>
</organism>
<sequence>MDKKLNIYKKNIVLLITIKCKNDFSKGINYKGIFSKSFVTYFEFILRVWTGLIKKYIEKPRNSLGLCKIFLENKYKYK</sequence>
<dbReference type="EMBL" id="BAAACO010000005">
    <property type="protein sequence ID" value="GAA0860384.1"/>
    <property type="molecule type" value="Genomic_DNA"/>
</dbReference>
<proteinExistence type="predicted"/>
<accession>A0ABN1LUG5</accession>
<gene>
    <name evidence="1" type="ORF">GCM10008916_26610</name>
</gene>
<protein>
    <submittedName>
        <fullName evidence="1">Uncharacterized protein</fullName>
    </submittedName>
</protein>